<dbReference type="InterPro" id="IPR023119">
    <property type="entry name" value="Multihaem_cyt_PRC_cyt_su-like"/>
</dbReference>
<dbReference type="OrthoDB" id="951235at2"/>
<evidence type="ECO:0000256" key="9">
    <source>
        <dbReference type="SAM" id="MobiDB-lite"/>
    </source>
</evidence>
<proteinExistence type="predicted"/>
<keyword evidence="10" id="KW-0732">Signal</keyword>
<reference evidence="11 12" key="1">
    <citation type="journal article" date="2015" name="Int. J. Syst. Evol. Microbiol.">
        <title>Flavisolibacter ginsenosidimutans sp. nov., with ginsenoside-converting activity isolated from soil used for cultivating ginseng.</title>
        <authorList>
            <person name="Zhao Y."/>
            <person name="Liu Q."/>
            <person name="Kang M.S."/>
            <person name="Jin F."/>
            <person name="Yu H."/>
            <person name="Im W.T."/>
        </authorList>
    </citation>
    <scope>NUCLEOTIDE SEQUENCE [LARGE SCALE GENOMIC DNA]</scope>
    <source>
        <strain evidence="11 12">Gsoil 636</strain>
    </source>
</reference>
<dbReference type="AlphaFoldDB" id="A0A5B8UMK9"/>
<feature type="region of interest" description="Disordered" evidence="9">
    <location>
        <begin position="127"/>
        <end position="158"/>
    </location>
</feature>
<dbReference type="GO" id="GO:0009055">
    <property type="term" value="F:electron transfer activity"/>
    <property type="evidence" value="ECO:0007669"/>
    <property type="project" value="InterPro"/>
</dbReference>
<protein>
    <recommendedName>
        <fullName evidence="2">Photosynthetic reaction center cytochrome c subunit</fullName>
    </recommendedName>
</protein>
<keyword evidence="5" id="KW-0349">Heme</keyword>
<feature type="signal peptide" evidence="10">
    <location>
        <begin position="1"/>
        <end position="20"/>
    </location>
</feature>
<keyword evidence="8" id="KW-0408">Iron</keyword>
<accession>A0A5B8UMK9</accession>
<keyword evidence="7" id="KW-0249">Electron transport</keyword>
<dbReference type="KEGG" id="fgg:FSB75_17845"/>
<keyword evidence="12" id="KW-1185">Reference proteome</keyword>
<evidence type="ECO:0000256" key="7">
    <source>
        <dbReference type="ARBA" id="ARBA00022982"/>
    </source>
</evidence>
<evidence type="ECO:0000256" key="5">
    <source>
        <dbReference type="ARBA" id="ARBA00022617"/>
    </source>
</evidence>
<gene>
    <name evidence="11" type="ORF">FSB75_17845</name>
</gene>
<dbReference type="SUPFAM" id="SSF48695">
    <property type="entry name" value="Multiheme cytochromes"/>
    <property type="match status" value="1"/>
</dbReference>
<keyword evidence="3" id="KW-0813">Transport</keyword>
<evidence type="ECO:0000256" key="6">
    <source>
        <dbReference type="ARBA" id="ARBA00022723"/>
    </source>
</evidence>
<evidence type="ECO:0000256" key="3">
    <source>
        <dbReference type="ARBA" id="ARBA00022448"/>
    </source>
</evidence>
<evidence type="ECO:0000256" key="2">
    <source>
        <dbReference type="ARBA" id="ARBA00015978"/>
    </source>
</evidence>
<keyword evidence="4" id="KW-0602">Photosynthesis</keyword>
<dbReference type="GO" id="GO:0019684">
    <property type="term" value="P:photosynthesis, light reaction"/>
    <property type="evidence" value="ECO:0007669"/>
    <property type="project" value="InterPro"/>
</dbReference>
<evidence type="ECO:0000256" key="10">
    <source>
        <dbReference type="SAM" id="SignalP"/>
    </source>
</evidence>
<dbReference type="Pfam" id="PF02276">
    <property type="entry name" value="CytoC_RC"/>
    <property type="match status" value="1"/>
</dbReference>
<evidence type="ECO:0000256" key="1">
    <source>
        <dbReference type="ARBA" id="ARBA00003196"/>
    </source>
</evidence>
<dbReference type="Proteomes" id="UP000321204">
    <property type="component" value="Chromosome"/>
</dbReference>
<dbReference type="InterPro" id="IPR003158">
    <property type="entry name" value="Photosyn_RC_cyt_c-su"/>
</dbReference>
<comment type="function">
    <text evidence="1">The reaction center of purple bacteria contains a tightly bound cytochrome molecule which re-reduces the photo oxidized primary electron donor.</text>
</comment>
<dbReference type="NCBIfam" id="NF033196">
    <property type="entry name" value="c_type_nonphoto"/>
    <property type="match status" value="1"/>
</dbReference>
<evidence type="ECO:0000256" key="4">
    <source>
        <dbReference type="ARBA" id="ARBA00022531"/>
    </source>
</evidence>
<sequence length="158" mass="18304">MKKSFLVTFGIIALAVLSYAFTTNPDEPKYKNLKILPKDITHEQMDSVMHHFTASLNVKCNFCHMRNEETKEWDWASDENKHKLVAREMMKMTNKINDKYFPIGKKAEKLSTQLMISCYTCHHGTTEPAAKAPRMERPQQRPAQDSARRNLDSTKRNG</sequence>
<name>A0A5B8UMK9_9BACT</name>
<dbReference type="EMBL" id="CP042433">
    <property type="protein sequence ID" value="QEC57686.1"/>
    <property type="molecule type" value="Genomic_DNA"/>
</dbReference>
<organism evidence="11 12">
    <name type="scientific">Flavisolibacter ginsenosidimutans</name>
    <dbReference type="NCBI Taxonomy" id="661481"/>
    <lineage>
        <taxon>Bacteria</taxon>
        <taxon>Pseudomonadati</taxon>
        <taxon>Bacteroidota</taxon>
        <taxon>Chitinophagia</taxon>
        <taxon>Chitinophagales</taxon>
        <taxon>Chitinophagaceae</taxon>
        <taxon>Flavisolibacter</taxon>
    </lineage>
</organism>
<dbReference type="Gene3D" id="1.10.468.10">
    <property type="entry name" value="Photosynthetic Reaction Center, subunit C, domain 2"/>
    <property type="match status" value="1"/>
</dbReference>
<keyword evidence="6" id="KW-0479">Metal-binding</keyword>
<dbReference type="RefSeq" id="WP_146790268.1">
    <property type="nucleotide sequence ID" value="NZ_BAABIO010000003.1"/>
</dbReference>
<evidence type="ECO:0000256" key="8">
    <source>
        <dbReference type="ARBA" id="ARBA00023004"/>
    </source>
</evidence>
<dbReference type="GO" id="GO:0005506">
    <property type="term" value="F:iron ion binding"/>
    <property type="evidence" value="ECO:0007669"/>
    <property type="project" value="InterPro"/>
</dbReference>
<dbReference type="InterPro" id="IPR036280">
    <property type="entry name" value="Multihaem_cyt_sf"/>
</dbReference>
<evidence type="ECO:0000313" key="12">
    <source>
        <dbReference type="Proteomes" id="UP000321204"/>
    </source>
</evidence>
<dbReference type="GO" id="GO:0020037">
    <property type="term" value="F:heme binding"/>
    <property type="evidence" value="ECO:0007669"/>
    <property type="project" value="InterPro"/>
</dbReference>
<evidence type="ECO:0000313" key="11">
    <source>
        <dbReference type="EMBL" id="QEC57686.1"/>
    </source>
</evidence>
<dbReference type="GO" id="GO:0030077">
    <property type="term" value="C:plasma membrane light-harvesting complex"/>
    <property type="evidence" value="ECO:0007669"/>
    <property type="project" value="InterPro"/>
</dbReference>
<feature type="compositionally biased region" description="Basic and acidic residues" evidence="9">
    <location>
        <begin position="146"/>
        <end position="158"/>
    </location>
</feature>
<feature type="chain" id="PRO_5023144996" description="Photosynthetic reaction center cytochrome c subunit" evidence="10">
    <location>
        <begin position="21"/>
        <end position="158"/>
    </location>
</feature>